<dbReference type="PANTHER" id="PTHR34504">
    <property type="entry name" value="ANTITOXIN HICB"/>
    <property type="match status" value="1"/>
</dbReference>
<accession>F5RPM1</accession>
<keyword evidence="3" id="KW-1185">Reference proteome</keyword>
<dbReference type="AlphaFoldDB" id="F5RPM1"/>
<dbReference type="PANTHER" id="PTHR34504:SF4">
    <property type="entry name" value="ANTITOXIN HICB"/>
    <property type="match status" value="1"/>
</dbReference>
<dbReference type="HOGENOM" id="CLU_114047_0_3_9"/>
<reference evidence="2 3" key="1">
    <citation type="submission" date="2011-04" db="EMBL/GenBank/DDBJ databases">
        <authorList>
            <person name="Muzny D."/>
            <person name="Qin X."/>
            <person name="Deng J."/>
            <person name="Jiang H."/>
            <person name="Liu Y."/>
            <person name="Qu J."/>
            <person name="Song X.-Z."/>
            <person name="Zhang L."/>
            <person name="Thornton R."/>
            <person name="Coyle M."/>
            <person name="Francisco L."/>
            <person name="Jackson L."/>
            <person name="Javaid M."/>
            <person name="Korchina V."/>
            <person name="Kovar C."/>
            <person name="Mata R."/>
            <person name="Mathew T."/>
            <person name="Ngo R."/>
            <person name="Nguyen L."/>
            <person name="Nguyen N."/>
            <person name="Okwuonu G."/>
            <person name="Ongeri F."/>
            <person name="Pham C."/>
            <person name="Simmons D."/>
            <person name="Wilczek-Boney K."/>
            <person name="Hale W."/>
            <person name="Jakkamsetti A."/>
            <person name="Pham P."/>
            <person name="Ruth R."/>
            <person name="San Lucas F."/>
            <person name="Warren J."/>
            <person name="Zhang J."/>
            <person name="Zhao Z."/>
            <person name="Zhou C."/>
            <person name="Zhu D."/>
            <person name="Lee S."/>
            <person name="Bess C."/>
            <person name="Blankenburg K."/>
            <person name="Forbes L."/>
            <person name="Fu Q."/>
            <person name="Gubbala S."/>
            <person name="Hirani K."/>
            <person name="Jayaseelan J.C."/>
            <person name="Lara F."/>
            <person name="Munidasa M."/>
            <person name="Palculict T."/>
            <person name="Patil S."/>
            <person name="Pu L.-L."/>
            <person name="Saada N."/>
            <person name="Tang L."/>
            <person name="Weissenberger G."/>
            <person name="Zhu Y."/>
            <person name="Hemphill L."/>
            <person name="Shang Y."/>
            <person name="Youmans B."/>
            <person name="Ayvaz T."/>
            <person name="Ross M."/>
            <person name="Santibanez J."/>
            <person name="Aqrawi P."/>
            <person name="Gross S."/>
            <person name="Joshi V."/>
            <person name="Fowler G."/>
            <person name="Nazareth L."/>
            <person name="Reid J."/>
            <person name="Worley K."/>
            <person name="Petrosino J."/>
            <person name="Highlander S."/>
            <person name="Gibbs R."/>
        </authorList>
    </citation>
    <scope>NUCLEOTIDE SEQUENCE [LARGE SCALE GENOMIC DNA]</scope>
    <source>
        <strain evidence="2 3">DSM 2778</strain>
    </source>
</reference>
<dbReference type="STRING" id="888060.HMPREF9081_2207"/>
<dbReference type="Pfam" id="PF15919">
    <property type="entry name" value="HicB_lk_antitox"/>
    <property type="match status" value="1"/>
</dbReference>
<evidence type="ECO:0000259" key="1">
    <source>
        <dbReference type="Pfam" id="PF15919"/>
    </source>
</evidence>
<dbReference type="InterPro" id="IPR051404">
    <property type="entry name" value="TA_system_antitoxin"/>
</dbReference>
<gene>
    <name evidence="2" type="ORF">HMPREF9081_2207</name>
</gene>
<feature type="domain" description="HicB-like antitoxin of toxin-antitoxin system" evidence="1">
    <location>
        <begin position="7"/>
        <end position="98"/>
    </location>
</feature>
<dbReference type="InterPro" id="IPR035069">
    <property type="entry name" value="TTHA1013/TTHA0281-like"/>
</dbReference>
<proteinExistence type="predicted"/>
<dbReference type="SUPFAM" id="SSF143100">
    <property type="entry name" value="TTHA1013/TTHA0281-like"/>
    <property type="match status" value="1"/>
</dbReference>
<comment type="caution">
    <text evidence="2">The sequence shown here is derived from an EMBL/GenBank/DDBJ whole genome shotgun (WGS) entry which is preliminary data.</text>
</comment>
<organism evidence="2 3">
    <name type="scientific">Centipeda periodontii DSM 2778</name>
    <dbReference type="NCBI Taxonomy" id="888060"/>
    <lineage>
        <taxon>Bacteria</taxon>
        <taxon>Bacillati</taxon>
        <taxon>Bacillota</taxon>
        <taxon>Negativicutes</taxon>
        <taxon>Selenomonadales</taxon>
        <taxon>Selenomonadaceae</taxon>
        <taxon>Centipeda</taxon>
    </lineage>
</organism>
<dbReference type="InterPro" id="IPR031807">
    <property type="entry name" value="HicB-like"/>
</dbReference>
<dbReference type="eggNOG" id="COG1598">
    <property type="taxonomic scope" value="Bacteria"/>
</dbReference>
<dbReference type="Proteomes" id="UP000004067">
    <property type="component" value="Unassembled WGS sequence"/>
</dbReference>
<name>F5RPM1_9FIRM</name>
<evidence type="ECO:0000313" key="3">
    <source>
        <dbReference type="Proteomes" id="UP000004067"/>
    </source>
</evidence>
<protein>
    <submittedName>
        <fullName evidence="2">HicB family toxin-antitoxin system</fullName>
    </submittedName>
</protein>
<dbReference type="Gene3D" id="3.30.160.250">
    <property type="match status" value="1"/>
</dbReference>
<dbReference type="EMBL" id="AFHQ01000054">
    <property type="protein sequence ID" value="EGK57689.1"/>
    <property type="molecule type" value="Genomic_DNA"/>
</dbReference>
<sequence>MEMKHYYPAVFETAEEGGYTVTVPDIEGCFTEGRTLEQAMWMAQDAIGCMLEGVSERDYPPARNVNDIDTSAYTDCFVTLVEFDRQIYERRCRDIAIAREQLAALA</sequence>
<evidence type="ECO:0000313" key="2">
    <source>
        <dbReference type="EMBL" id="EGK57689.1"/>
    </source>
</evidence>